<organism evidence="3 4">
    <name type="scientific">Rhizobium herbae</name>
    <dbReference type="NCBI Taxonomy" id="508661"/>
    <lineage>
        <taxon>Bacteria</taxon>
        <taxon>Pseudomonadati</taxon>
        <taxon>Pseudomonadota</taxon>
        <taxon>Alphaproteobacteria</taxon>
        <taxon>Hyphomicrobiales</taxon>
        <taxon>Rhizobiaceae</taxon>
        <taxon>Rhizobium/Agrobacterium group</taxon>
        <taxon>Rhizobium</taxon>
    </lineage>
</organism>
<evidence type="ECO:0000313" key="4">
    <source>
        <dbReference type="Proteomes" id="UP000823786"/>
    </source>
</evidence>
<dbReference type="InterPro" id="IPR050557">
    <property type="entry name" value="RTX_toxin/Mannuronan_C5-epim"/>
</dbReference>
<dbReference type="PROSITE" id="PS00330">
    <property type="entry name" value="HEMOLYSIN_CALCIUM"/>
    <property type="match status" value="3"/>
</dbReference>
<keyword evidence="2" id="KW-0964">Secreted</keyword>
<comment type="subcellular location">
    <subcellularLocation>
        <location evidence="1">Secreted</location>
    </subcellularLocation>
</comment>
<evidence type="ECO:0000313" key="3">
    <source>
        <dbReference type="EMBL" id="MBP1859602.1"/>
    </source>
</evidence>
<protein>
    <submittedName>
        <fullName evidence="3">Ca2+-binding RTX toxin-like protein</fullName>
    </submittedName>
</protein>
<dbReference type="Gene3D" id="2.160.20.160">
    <property type="match status" value="1"/>
</dbReference>
<dbReference type="RefSeq" id="WP_209853637.1">
    <property type="nucleotide sequence ID" value="NZ_JAGGJV010000005.1"/>
</dbReference>
<comment type="caution">
    <text evidence="3">The sequence shown here is derived from an EMBL/GenBank/DDBJ whole genome shotgun (WGS) entry which is preliminary data.</text>
</comment>
<dbReference type="InterPro" id="IPR011049">
    <property type="entry name" value="Serralysin-like_metalloprot_C"/>
</dbReference>
<dbReference type="InterPro" id="IPR001343">
    <property type="entry name" value="Hemolysn_Ca-bd"/>
</dbReference>
<dbReference type="EMBL" id="JAGGJV010000005">
    <property type="protein sequence ID" value="MBP1859602.1"/>
    <property type="molecule type" value="Genomic_DNA"/>
</dbReference>
<dbReference type="PANTHER" id="PTHR38340:SF1">
    <property type="entry name" value="S-LAYER PROTEIN"/>
    <property type="match status" value="1"/>
</dbReference>
<dbReference type="PRINTS" id="PR00313">
    <property type="entry name" value="CABNDNGRPT"/>
</dbReference>
<reference evidence="3 4" key="1">
    <citation type="submission" date="2021-03" db="EMBL/GenBank/DDBJ databases">
        <title>Genomic Encyclopedia of Type Strains, Phase IV (KMG-IV): sequencing the most valuable type-strain genomes for metagenomic binning, comparative biology and taxonomic classification.</title>
        <authorList>
            <person name="Goeker M."/>
        </authorList>
    </citation>
    <scope>NUCLEOTIDE SEQUENCE [LARGE SCALE GENOMIC DNA]</scope>
    <source>
        <strain evidence="3 4">DSM 26427</strain>
    </source>
</reference>
<accession>A0ABS4ENS0</accession>
<dbReference type="Gene3D" id="2.150.10.10">
    <property type="entry name" value="Serralysin-like metalloprotease, C-terminal"/>
    <property type="match status" value="1"/>
</dbReference>
<keyword evidence="4" id="KW-1185">Reference proteome</keyword>
<evidence type="ECO:0000256" key="2">
    <source>
        <dbReference type="ARBA" id="ARBA00022525"/>
    </source>
</evidence>
<gene>
    <name evidence="3" type="ORF">J2Z75_003119</name>
</gene>
<proteinExistence type="predicted"/>
<name>A0ABS4ENS0_9HYPH</name>
<dbReference type="Proteomes" id="UP000823786">
    <property type="component" value="Unassembled WGS sequence"/>
</dbReference>
<evidence type="ECO:0000256" key="1">
    <source>
        <dbReference type="ARBA" id="ARBA00004613"/>
    </source>
</evidence>
<sequence length="348" mass="36364">MAKIINGTSSNNYIVQSDYSTGPVDVYAGGGNDTVYLNVTSKYGGLNYVDAGTGNDKVVNYFEGGNDINLGDGNDLYIADISAGDASDYDVVSGGNGNDRFEVDTERSDYYGDAGTDVFLSVGVDNYFNGGSGIDTISYELQDDYASQRGKGVTIDLGAKRASTTTGHREDLISIENATGTNYGHDDITGSTGSNVLKGLGGNDILEGLGGADDLYGGAGNDDLLGGSGDDFLSGGSGFDLLNGGTGADIFDFNTISESAVGSKRDVIEDFHRSEFDVIDLSTIDANELISGNQKFTFISGQSFHGKAGELRFASNGVLAGDTDGDGYSDFHIKVDGVTKMYADDFIL</sequence>
<dbReference type="Pfam" id="PF00353">
    <property type="entry name" value="HemolysinCabind"/>
    <property type="match status" value="4"/>
</dbReference>
<dbReference type="InterPro" id="IPR018511">
    <property type="entry name" value="Hemolysin-typ_Ca-bd_CS"/>
</dbReference>
<dbReference type="SUPFAM" id="SSF51120">
    <property type="entry name" value="beta-Roll"/>
    <property type="match status" value="2"/>
</dbReference>
<dbReference type="PANTHER" id="PTHR38340">
    <property type="entry name" value="S-LAYER PROTEIN"/>
    <property type="match status" value="1"/>
</dbReference>